<protein>
    <recommendedName>
        <fullName evidence="5">Cupin type-1 domain-containing protein</fullName>
    </recommendedName>
</protein>
<evidence type="ECO:0000259" key="5">
    <source>
        <dbReference type="SMART" id="SM00835"/>
    </source>
</evidence>
<feature type="domain" description="Cupin type-1" evidence="5">
    <location>
        <begin position="5"/>
        <end position="151"/>
    </location>
</feature>
<name>A0ABR0XCZ0_REHGL</name>
<dbReference type="PANTHER" id="PTHR31189:SF45">
    <property type="entry name" value="OS09G0552500 PROTEIN"/>
    <property type="match status" value="1"/>
</dbReference>
<keyword evidence="4" id="KW-1015">Disulfide bond</keyword>
<dbReference type="CDD" id="cd02243">
    <property type="entry name" value="cupin_11S_legumin_C"/>
    <property type="match status" value="1"/>
</dbReference>
<dbReference type="Pfam" id="PF00190">
    <property type="entry name" value="Cupin_1"/>
    <property type="match status" value="2"/>
</dbReference>
<evidence type="ECO:0000256" key="4">
    <source>
        <dbReference type="ARBA" id="ARBA00023157"/>
    </source>
</evidence>
<dbReference type="PRINTS" id="PR00439">
    <property type="entry name" value="11SGLOBULIN"/>
</dbReference>
<keyword evidence="7" id="KW-1185">Reference proteome</keyword>
<evidence type="ECO:0000313" key="7">
    <source>
        <dbReference type="Proteomes" id="UP001318860"/>
    </source>
</evidence>
<evidence type="ECO:0000256" key="2">
    <source>
        <dbReference type="ARBA" id="ARBA00022761"/>
    </source>
</evidence>
<evidence type="ECO:0000313" key="6">
    <source>
        <dbReference type="EMBL" id="KAK6156965.1"/>
    </source>
</evidence>
<dbReference type="SMART" id="SM00835">
    <property type="entry name" value="Cupin_1"/>
    <property type="match status" value="2"/>
</dbReference>
<organism evidence="6 7">
    <name type="scientific">Rehmannia glutinosa</name>
    <name type="common">Chinese foxglove</name>
    <dbReference type="NCBI Taxonomy" id="99300"/>
    <lineage>
        <taxon>Eukaryota</taxon>
        <taxon>Viridiplantae</taxon>
        <taxon>Streptophyta</taxon>
        <taxon>Embryophyta</taxon>
        <taxon>Tracheophyta</taxon>
        <taxon>Spermatophyta</taxon>
        <taxon>Magnoliopsida</taxon>
        <taxon>eudicotyledons</taxon>
        <taxon>Gunneridae</taxon>
        <taxon>Pentapetalae</taxon>
        <taxon>asterids</taxon>
        <taxon>lamiids</taxon>
        <taxon>Lamiales</taxon>
        <taxon>Orobanchaceae</taxon>
        <taxon>Rehmannieae</taxon>
        <taxon>Rehmannia</taxon>
    </lineage>
</organism>
<gene>
    <name evidence="6" type="ORF">DH2020_011213</name>
</gene>
<dbReference type="PANTHER" id="PTHR31189">
    <property type="entry name" value="OS03G0336100 PROTEIN-RELATED"/>
    <property type="match status" value="1"/>
</dbReference>
<dbReference type="InterPro" id="IPR014710">
    <property type="entry name" value="RmlC-like_jellyroll"/>
</dbReference>
<proteinExistence type="inferred from homology"/>
<evidence type="ECO:0000256" key="1">
    <source>
        <dbReference type="ARBA" id="ARBA00007178"/>
    </source>
</evidence>
<dbReference type="EMBL" id="JABTTQ020000005">
    <property type="protein sequence ID" value="KAK6156965.1"/>
    <property type="molecule type" value="Genomic_DNA"/>
</dbReference>
<dbReference type="InterPro" id="IPR006045">
    <property type="entry name" value="Cupin_1"/>
</dbReference>
<sequence>MADATVYEGEGGGYYAWTPAKSPVLSTAELGAGKLVLKPRGFALPHYADTYKIGYVVQGTCTVGLVSPNSPQEKVIIINGGDAIPVPMGSISWWFNGGDCVLTIIFLGESSQSYNPGQFDYFFLTGALGVLGGFSTEFISKIYNFNEPDSKKLAKSQSEALIIKLGPEINMPGQSNCNIGDYVFNLVGCAEMTADTFPLLDKIGLSANLVRLGPNSVLDPSYGTDSYRIIYVIKGSGRAQIVGLNGTRALDASVVKDQLFVVPKFFAVALLAEEQGLEFLCVSTSSMPVLGQLAGNKSAWKALSSPVLQASLNVSPEFVEIFKSKNEGGNKNSI</sequence>
<accession>A0ABR0XCZ0</accession>
<dbReference type="InterPro" id="IPR050253">
    <property type="entry name" value="Seed_Storage-Functional"/>
</dbReference>
<evidence type="ECO:0000256" key="3">
    <source>
        <dbReference type="ARBA" id="ARBA00023129"/>
    </source>
</evidence>
<dbReference type="Proteomes" id="UP001318860">
    <property type="component" value="Unassembled WGS sequence"/>
</dbReference>
<dbReference type="InterPro" id="IPR006044">
    <property type="entry name" value="11S_seedstore_pln"/>
</dbReference>
<dbReference type="CDD" id="cd02242">
    <property type="entry name" value="cupin_11S_legumin_N"/>
    <property type="match status" value="1"/>
</dbReference>
<feature type="domain" description="Cupin type-1" evidence="5">
    <location>
        <begin position="184"/>
        <end position="320"/>
    </location>
</feature>
<dbReference type="Gene3D" id="2.60.120.10">
    <property type="entry name" value="Jelly Rolls"/>
    <property type="match status" value="2"/>
</dbReference>
<reference evidence="6 7" key="1">
    <citation type="journal article" date="2021" name="Comput. Struct. Biotechnol. J.">
        <title>De novo genome assembly of the potent medicinal plant Rehmannia glutinosa using nanopore technology.</title>
        <authorList>
            <person name="Ma L."/>
            <person name="Dong C."/>
            <person name="Song C."/>
            <person name="Wang X."/>
            <person name="Zheng X."/>
            <person name="Niu Y."/>
            <person name="Chen S."/>
            <person name="Feng W."/>
        </authorList>
    </citation>
    <scope>NUCLEOTIDE SEQUENCE [LARGE SCALE GENOMIC DNA]</scope>
    <source>
        <strain evidence="6">DH-2019</strain>
    </source>
</reference>
<comment type="caution">
    <text evidence="6">The sequence shown here is derived from an EMBL/GenBank/DDBJ whole genome shotgun (WGS) entry which is preliminary data.</text>
</comment>
<comment type="similarity">
    <text evidence="1">Belongs to the 11S seed storage protein (globulins) family.</text>
</comment>
<dbReference type="SUPFAM" id="SSF51182">
    <property type="entry name" value="RmlC-like cupins"/>
    <property type="match status" value="1"/>
</dbReference>
<keyword evidence="2" id="KW-0758">Storage protein</keyword>
<dbReference type="InterPro" id="IPR011051">
    <property type="entry name" value="RmlC_Cupin_sf"/>
</dbReference>
<keyword evidence="3" id="KW-0708">Seed storage protein</keyword>